<name>A0A370WYC0_9GAMM</name>
<evidence type="ECO:0000313" key="1">
    <source>
        <dbReference type="EMBL" id="RDS81129.1"/>
    </source>
</evidence>
<dbReference type="EMBL" id="QRBE01000006">
    <property type="protein sequence ID" value="RDS81129.1"/>
    <property type="molecule type" value="Genomic_DNA"/>
</dbReference>
<evidence type="ECO:0000313" key="2">
    <source>
        <dbReference type="Proteomes" id="UP000254258"/>
    </source>
</evidence>
<gene>
    <name evidence="1" type="ORF">DWU98_11315</name>
</gene>
<dbReference type="AlphaFoldDB" id="A0A370WYC0"/>
<dbReference type="RefSeq" id="WP_115495685.1">
    <property type="nucleotide sequence ID" value="NZ_QRBE01000006.1"/>
</dbReference>
<organism evidence="1 2">
    <name type="scientific">Dyella monticola</name>
    <dbReference type="NCBI Taxonomy" id="1927958"/>
    <lineage>
        <taxon>Bacteria</taxon>
        <taxon>Pseudomonadati</taxon>
        <taxon>Pseudomonadota</taxon>
        <taxon>Gammaproteobacteria</taxon>
        <taxon>Lysobacterales</taxon>
        <taxon>Rhodanobacteraceae</taxon>
        <taxon>Dyella</taxon>
    </lineage>
</organism>
<accession>A0A370WYC0</accession>
<keyword evidence="2" id="KW-1185">Reference proteome</keyword>
<reference evidence="1 2" key="1">
    <citation type="submission" date="2018-07" db="EMBL/GenBank/DDBJ databases">
        <title>Dyella monticola sp. nov. and Dyella psychrodurans sp. nov. isolated from monsoon evergreen broad-leaved forest soil of Dinghu Mountain, China.</title>
        <authorList>
            <person name="Gao Z."/>
            <person name="Qiu L."/>
        </authorList>
    </citation>
    <scope>NUCLEOTIDE SEQUENCE [LARGE SCALE GENOMIC DNA]</scope>
    <source>
        <strain evidence="1 2">4G-K06</strain>
    </source>
</reference>
<dbReference type="Pfam" id="PF14137">
    <property type="entry name" value="DUF4304"/>
    <property type="match status" value="1"/>
</dbReference>
<dbReference type="Proteomes" id="UP000254258">
    <property type="component" value="Unassembled WGS sequence"/>
</dbReference>
<dbReference type="InterPro" id="IPR025412">
    <property type="entry name" value="DUF4304"/>
</dbReference>
<comment type="caution">
    <text evidence="1">The sequence shown here is derived from an EMBL/GenBank/DDBJ whole genome shotgun (WGS) entry which is preliminary data.</text>
</comment>
<protein>
    <submittedName>
        <fullName evidence="1">DUF4304 domain-containing protein</fullName>
    </submittedName>
</protein>
<proteinExistence type="predicted"/>
<dbReference type="OrthoDB" id="6914375at2"/>
<sequence length="152" mass="17160">MKIDRQTMQEAIERIVVPEIRTLGFKGSSPHFRRRGDGEHQLLMLFYHKHGGRFYVEAGRVSDQRVRELQRLWEAAGNSLAESSLTVGHCSRRARLGPDGFLAGQDRGYVFGPDNTGSSIYPHQPDCVYNDIAMQVASGIKQHAASFFRELL</sequence>